<evidence type="ECO:0000256" key="9">
    <source>
        <dbReference type="ARBA" id="ARBA00034344"/>
    </source>
</evidence>
<comment type="subcellular location">
    <subcellularLocation>
        <location evidence="1">Cell envelope</location>
    </subcellularLocation>
</comment>
<dbReference type="EMBL" id="SDKC01000001">
    <property type="protein sequence ID" value="RXS76248.1"/>
    <property type="molecule type" value="Genomic_DNA"/>
</dbReference>
<dbReference type="RefSeq" id="WP_129258848.1">
    <property type="nucleotide sequence ID" value="NZ_SDKC01000001.1"/>
</dbReference>
<evidence type="ECO:0000256" key="1">
    <source>
        <dbReference type="ARBA" id="ARBA00004196"/>
    </source>
</evidence>
<dbReference type="InterPro" id="IPR028082">
    <property type="entry name" value="Peripla_BP_I"/>
</dbReference>
<keyword evidence="5 10" id="KW-0732">Signal</keyword>
<dbReference type="PROSITE" id="PS51257">
    <property type="entry name" value="PROKAR_LIPOPROTEIN"/>
    <property type="match status" value="1"/>
</dbReference>
<dbReference type="InterPro" id="IPR050555">
    <property type="entry name" value="Bact_Solute-Bind_Prot2"/>
</dbReference>
<keyword evidence="13" id="KW-1185">Reference proteome</keyword>
<feature type="domain" description="Periplasmic binding protein" evidence="11">
    <location>
        <begin position="39"/>
        <end position="316"/>
    </location>
</feature>
<dbReference type="OrthoDB" id="9769193at2"/>
<evidence type="ECO:0000313" key="13">
    <source>
        <dbReference type="Proteomes" id="UP000290106"/>
    </source>
</evidence>
<evidence type="ECO:0000256" key="2">
    <source>
        <dbReference type="ARBA" id="ARBA00022448"/>
    </source>
</evidence>
<accession>A0A4Q1RKJ8</accession>
<feature type="signal peptide" evidence="10">
    <location>
        <begin position="1"/>
        <end position="24"/>
    </location>
</feature>
<evidence type="ECO:0000256" key="10">
    <source>
        <dbReference type="SAM" id="SignalP"/>
    </source>
</evidence>
<keyword evidence="3" id="KW-0762">Sugar transport</keyword>
<keyword evidence="6" id="KW-0574">Periplasm</keyword>
<dbReference type="GO" id="GO:0046872">
    <property type="term" value="F:metal ion binding"/>
    <property type="evidence" value="ECO:0007669"/>
    <property type="project" value="UniProtKB-KW"/>
</dbReference>
<evidence type="ECO:0000256" key="5">
    <source>
        <dbReference type="ARBA" id="ARBA00022729"/>
    </source>
</evidence>
<dbReference type="GO" id="GO:0030246">
    <property type="term" value="F:carbohydrate binding"/>
    <property type="evidence" value="ECO:0007669"/>
    <property type="project" value="InterPro"/>
</dbReference>
<dbReference type="InterPro" id="IPR044085">
    <property type="entry name" value="MglB-like_PBP1"/>
</dbReference>
<dbReference type="PANTHER" id="PTHR30036:SF2">
    <property type="entry name" value="D-GALACTOSE_METHYL-GALACTOSIDE BINDING PERIPLASMIC PROTEIN MGLB"/>
    <property type="match status" value="1"/>
</dbReference>
<dbReference type="AlphaFoldDB" id="A0A4Q1RKJ8"/>
<keyword evidence="2" id="KW-0813">Transport</keyword>
<evidence type="ECO:0000256" key="4">
    <source>
        <dbReference type="ARBA" id="ARBA00022723"/>
    </source>
</evidence>
<dbReference type="CDD" id="cd01539">
    <property type="entry name" value="PBP1_GGBP"/>
    <property type="match status" value="1"/>
</dbReference>
<dbReference type="PANTHER" id="PTHR30036">
    <property type="entry name" value="D-XYLOSE-BINDING PERIPLASMIC PROTEIN"/>
    <property type="match status" value="1"/>
</dbReference>
<organism evidence="12 13">
    <name type="scientific">Blautia faecicola</name>
    <dbReference type="NCBI Taxonomy" id="2509240"/>
    <lineage>
        <taxon>Bacteria</taxon>
        <taxon>Bacillati</taxon>
        <taxon>Bacillota</taxon>
        <taxon>Clostridia</taxon>
        <taxon>Lachnospirales</taxon>
        <taxon>Lachnospiraceae</taxon>
        <taxon>Blautia</taxon>
    </lineage>
</organism>
<dbReference type="Pfam" id="PF13407">
    <property type="entry name" value="Peripla_BP_4"/>
    <property type="match status" value="1"/>
</dbReference>
<evidence type="ECO:0000256" key="3">
    <source>
        <dbReference type="ARBA" id="ARBA00022597"/>
    </source>
</evidence>
<proteinExistence type="predicted"/>
<reference evidence="12 13" key="1">
    <citation type="submission" date="2019-01" db="EMBL/GenBank/DDBJ databases">
        <title>Blautia sp. nov. KGMB01111 isolated human feces.</title>
        <authorList>
            <person name="Park J.-E."/>
            <person name="Kim J.-S."/>
            <person name="Park S.-H."/>
        </authorList>
    </citation>
    <scope>NUCLEOTIDE SEQUENCE [LARGE SCALE GENOMIC DNA]</scope>
    <source>
        <strain evidence="12 13">KGMB01111</strain>
    </source>
</reference>
<dbReference type="SUPFAM" id="SSF53822">
    <property type="entry name" value="Periplasmic binding protein-like I"/>
    <property type="match status" value="1"/>
</dbReference>
<evidence type="ECO:0000313" key="12">
    <source>
        <dbReference type="EMBL" id="RXS76248.1"/>
    </source>
</evidence>
<comment type="caution">
    <text evidence="12">The sequence shown here is derived from an EMBL/GenBank/DDBJ whole genome shotgun (WGS) entry which is preliminary data.</text>
</comment>
<sequence length="356" mass="40268">MNKKKRRLAVVLATVTGSAVLVLSGCSGKSEQTEKTLRVGVITYSQDDPFINGLTDELKVQLKAMENKQRRIIVSTKSGNDDQQEQNEKVEEMIDAGCDVLCINLVDRTAPSRIVRMARNEDIPVIFFNREPVREDLMQWEKLYYVGCDAEQSGIMQGEIAAEYINSHPEVDKNQDGKIQYVLLEGEAGHQDAISRTEYSVKTLMKNDVVLEKLSYQLADWNRGQAENRMNRLISQYGKEIELVISNNDEMALGAVEAYRTVGYAREDWPVIFGIDGLEDALKAVKAGEMQGSILNDRVDQAKEMAKMAVKLFEGEDFDQENLKEGRYYFSEYQKVDSSNIDEYLSAEEAIAHSEM</sequence>
<evidence type="ECO:0000259" key="11">
    <source>
        <dbReference type="Pfam" id="PF13407"/>
    </source>
</evidence>
<keyword evidence="4" id="KW-0479">Metal-binding</keyword>
<gene>
    <name evidence="12" type="ORF">ETP43_14285</name>
</gene>
<dbReference type="GO" id="GO:0030288">
    <property type="term" value="C:outer membrane-bounded periplasmic space"/>
    <property type="evidence" value="ECO:0007669"/>
    <property type="project" value="TreeGrafter"/>
</dbReference>
<protein>
    <recommendedName>
        <fullName evidence="9">D-galactose/methyl-galactoside binding periplasmic protein MglB</fullName>
    </recommendedName>
</protein>
<comment type="subunit">
    <text evidence="8">The ABC transporter complex is composed of one ATP-binding protein (MglA), two transmembrane proteins (MglC) and a solute-binding protein (MglB).</text>
</comment>
<evidence type="ECO:0000256" key="6">
    <source>
        <dbReference type="ARBA" id="ARBA00022764"/>
    </source>
</evidence>
<dbReference type="Proteomes" id="UP000290106">
    <property type="component" value="Unassembled WGS sequence"/>
</dbReference>
<evidence type="ECO:0000256" key="7">
    <source>
        <dbReference type="ARBA" id="ARBA00022837"/>
    </source>
</evidence>
<feature type="chain" id="PRO_5039234133" description="D-galactose/methyl-galactoside binding periplasmic protein MglB" evidence="10">
    <location>
        <begin position="25"/>
        <end position="356"/>
    </location>
</feature>
<name>A0A4Q1RKJ8_9FIRM</name>
<evidence type="ECO:0000256" key="8">
    <source>
        <dbReference type="ARBA" id="ARBA00034323"/>
    </source>
</evidence>
<keyword evidence="7" id="KW-0106">Calcium</keyword>
<dbReference type="Gene3D" id="3.40.50.2300">
    <property type="match status" value="2"/>
</dbReference>
<dbReference type="InterPro" id="IPR025997">
    <property type="entry name" value="SBP_2_dom"/>
</dbReference>